<dbReference type="GO" id="GO:0090110">
    <property type="term" value="P:COPII-coated vesicle cargo loading"/>
    <property type="evidence" value="ECO:0007669"/>
    <property type="project" value="TreeGrafter"/>
</dbReference>
<keyword evidence="4" id="KW-0813">Transport</keyword>
<keyword evidence="8" id="KW-0333">Golgi apparatus</keyword>
<accession>A0A9W8HTY2</accession>
<evidence type="ECO:0000256" key="1">
    <source>
        <dbReference type="ARBA" id="ARBA00004394"/>
    </source>
</evidence>
<dbReference type="SUPFAM" id="SSF81995">
    <property type="entry name" value="beta-sandwich domain of Sec23/24"/>
    <property type="match status" value="1"/>
</dbReference>
<dbReference type="GO" id="GO:0008270">
    <property type="term" value="F:zinc ion binding"/>
    <property type="evidence" value="ECO:0007669"/>
    <property type="project" value="InterPro"/>
</dbReference>
<organism evidence="15 16">
    <name type="scientific">Coemansia guatemalensis</name>
    <dbReference type="NCBI Taxonomy" id="2761395"/>
    <lineage>
        <taxon>Eukaryota</taxon>
        <taxon>Fungi</taxon>
        <taxon>Fungi incertae sedis</taxon>
        <taxon>Zoopagomycota</taxon>
        <taxon>Kickxellomycotina</taxon>
        <taxon>Kickxellomycetes</taxon>
        <taxon>Kickxellales</taxon>
        <taxon>Kickxellaceae</taxon>
        <taxon>Coemansia</taxon>
    </lineage>
</organism>
<dbReference type="Pfam" id="PF04810">
    <property type="entry name" value="zf-Sec23_Sec24"/>
    <property type="match status" value="1"/>
</dbReference>
<keyword evidence="5" id="KW-0256">Endoplasmic reticulum</keyword>
<evidence type="ECO:0000256" key="5">
    <source>
        <dbReference type="ARBA" id="ARBA00022824"/>
    </source>
</evidence>
<dbReference type="GO" id="GO:0005789">
    <property type="term" value="C:endoplasmic reticulum membrane"/>
    <property type="evidence" value="ECO:0007669"/>
    <property type="project" value="UniProtKB-SubCell"/>
</dbReference>
<dbReference type="InterPro" id="IPR036175">
    <property type="entry name" value="Sec23/24_helical_dom_sf"/>
</dbReference>
<evidence type="ECO:0000256" key="4">
    <source>
        <dbReference type="ARBA" id="ARBA00022448"/>
    </source>
</evidence>
<dbReference type="OrthoDB" id="49016at2759"/>
<dbReference type="PANTHER" id="PTHR13803">
    <property type="entry name" value="SEC24-RELATED PROTEIN"/>
    <property type="match status" value="1"/>
</dbReference>
<evidence type="ECO:0000256" key="6">
    <source>
        <dbReference type="ARBA" id="ARBA00022892"/>
    </source>
</evidence>
<evidence type="ECO:0000256" key="8">
    <source>
        <dbReference type="ARBA" id="ARBA00023034"/>
    </source>
</evidence>
<gene>
    <name evidence="15" type="primary">SEC24</name>
    <name evidence="15" type="ORF">H4R20_005594</name>
</gene>
<comment type="subcellular location">
    <subcellularLocation>
        <location evidence="2">Endoplasmic reticulum membrane</location>
    </subcellularLocation>
    <subcellularLocation>
        <location evidence="1">Golgi apparatus membrane</location>
    </subcellularLocation>
</comment>
<dbReference type="InterPro" id="IPR006900">
    <property type="entry name" value="Sec23/24_helical_dom"/>
</dbReference>
<keyword evidence="6" id="KW-0931">ER-Golgi transport</keyword>
<dbReference type="Gene3D" id="3.40.20.10">
    <property type="entry name" value="Severin"/>
    <property type="match status" value="1"/>
</dbReference>
<dbReference type="GO" id="GO:0030127">
    <property type="term" value="C:COPII vesicle coat"/>
    <property type="evidence" value="ECO:0007669"/>
    <property type="project" value="InterPro"/>
</dbReference>
<keyword evidence="7" id="KW-0653">Protein transport</keyword>
<evidence type="ECO:0000313" key="16">
    <source>
        <dbReference type="Proteomes" id="UP001140094"/>
    </source>
</evidence>
<dbReference type="SUPFAM" id="SSF81811">
    <property type="entry name" value="Helical domain of Sec23/24"/>
    <property type="match status" value="1"/>
</dbReference>
<evidence type="ECO:0000256" key="3">
    <source>
        <dbReference type="ARBA" id="ARBA00008334"/>
    </source>
</evidence>
<dbReference type="InterPro" id="IPR006895">
    <property type="entry name" value="Znf_Sec23_Sec24"/>
</dbReference>
<dbReference type="Pfam" id="PF04815">
    <property type="entry name" value="Sec23_helical"/>
    <property type="match status" value="1"/>
</dbReference>
<dbReference type="Gene3D" id="2.30.30.380">
    <property type="entry name" value="Zn-finger domain of Sec23/24"/>
    <property type="match status" value="1"/>
</dbReference>
<dbReference type="InterPro" id="IPR036174">
    <property type="entry name" value="Znf_Sec23_Sec24_sf"/>
</dbReference>
<dbReference type="Pfam" id="PF04811">
    <property type="entry name" value="Sec23_trunk"/>
    <property type="match status" value="1"/>
</dbReference>
<dbReference type="SUPFAM" id="SSF82919">
    <property type="entry name" value="Zn-finger domain of Sec23/24"/>
    <property type="match status" value="1"/>
</dbReference>
<dbReference type="SUPFAM" id="SSF82754">
    <property type="entry name" value="C-terminal, gelsolin-like domain of Sec23/24"/>
    <property type="match status" value="1"/>
</dbReference>
<evidence type="ECO:0000259" key="13">
    <source>
        <dbReference type="Pfam" id="PF04815"/>
    </source>
</evidence>
<evidence type="ECO:0000256" key="7">
    <source>
        <dbReference type="ARBA" id="ARBA00022927"/>
    </source>
</evidence>
<keyword evidence="9" id="KW-0472">Membrane</keyword>
<feature type="compositionally biased region" description="Low complexity" evidence="10">
    <location>
        <begin position="56"/>
        <end position="79"/>
    </location>
</feature>
<dbReference type="Gene3D" id="3.40.50.410">
    <property type="entry name" value="von Willebrand factor, type A domain"/>
    <property type="match status" value="1"/>
</dbReference>
<dbReference type="GO" id="GO:0000139">
    <property type="term" value="C:Golgi membrane"/>
    <property type="evidence" value="ECO:0007669"/>
    <property type="project" value="UniProtKB-SubCell"/>
</dbReference>
<name>A0A9W8HTY2_9FUNG</name>
<sequence length="866" mass="94711">APQQPQGSGGQGGFFVPGASQAPVASATMAAGSSASGYPAPPMQQQQQYPQPPQYPQQQQYRQPPQYPQQQYPQQQQQQMDGITQQFSQMGVGQSQQDYQTALLGGKPPITALDEAPPPIRLPPGSTCVPSPFAQCPASHKRSTLNAIPRSDKLLRKTKLPFGLVLTPFKSQEPGEAPLPVASDIVRCRRCRTYINPFVQFVEGGRRWKCNLCGLSNDVPLSFDYDSATQTQKDRWSRVDLNHSVVEFVAPIEYMMRPPMPPVYVFVIDVSYAAVQIGAPGAIARTVQAALDDIPNADGRTKVAFIAVDTALHFFQLRAGSPEPQQLVVGDLEEVFLPSPTDLLVNLQECREGISNLLERFESMFQSNHAVGNALCPAVQAVLRLLGGLGGKVVVVQASAPTIGEGRVEPRAEGKDLGTPRESELLRAQNGWYKNMAAECSRPQIAFDMVFMGQQPMGMETVSSLARYTGGSVFHYPTFMAARRPETERLTRELRQHLAADIGLEAVLRIRASKGLRMAAYYGNFFLRSLDLLALPNVTPNHSYGVDLEIEETLTAPVVYFQTALLHTTAQGERRIRVSTLAVPTTENIHTVFHHADQVAIASLLAKKAVDRALVARLEDAREALQHKALEIIAAFKTECTQASSGATTQLQIPHALRLLPLLTLASLKHTSLRAGNTVSVGARIAAMNLVLTLPPEMGVQPYSVARMFALHDMPPQAGYADESGAVVLPPRLGLSAEALAPRGIYLLYSGVDSFLWFSRDASAAQCHSLLNEPNVGSIPNGVITFPNLGDAPEFELNQRTNAILRQLSSQSHDLWSPMTFICKEDGEPLIRLMLSQRLVEDMDPSAPSYQQFLGQLRDKINRGNF</sequence>
<dbReference type="GO" id="GO:0070971">
    <property type="term" value="C:endoplasmic reticulum exit site"/>
    <property type="evidence" value="ECO:0007669"/>
    <property type="project" value="TreeGrafter"/>
</dbReference>
<feature type="domain" description="Sec23/Sec24 trunk" evidence="12">
    <location>
        <begin position="259"/>
        <end position="497"/>
    </location>
</feature>
<reference evidence="15" key="1">
    <citation type="submission" date="2022-07" db="EMBL/GenBank/DDBJ databases">
        <title>Phylogenomic reconstructions and comparative analyses of Kickxellomycotina fungi.</title>
        <authorList>
            <person name="Reynolds N.K."/>
            <person name="Stajich J.E."/>
            <person name="Barry K."/>
            <person name="Grigoriev I.V."/>
            <person name="Crous P."/>
            <person name="Smith M.E."/>
        </authorList>
    </citation>
    <scope>NUCLEOTIDE SEQUENCE</scope>
    <source>
        <strain evidence="15">NRRL 1565</strain>
    </source>
</reference>
<comment type="similarity">
    <text evidence="3">Belongs to the SEC23/SEC24 family. SEC24 subfamily.</text>
</comment>
<dbReference type="InterPro" id="IPR036180">
    <property type="entry name" value="Gelsolin-like_dom_sf"/>
</dbReference>
<feature type="region of interest" description="Disordered" evidence="10">
    <location>
        <begin position="25"/>
        <end position="82"/>
    </location>
</feature>
<feature type="domain" description="Zinc finger Sec23/Sec24-type" evidence="11">
    <location>
        <begin position="185"/>
        <end position="220"/>
    </location>
</feature>
<dbReference type="InterPro" id="IPR050550">
    <property type="entry name" value="SEC23_SEC24_subfamily"/>
</dbReference>
<dbReference type="Proteomes" id="UP001140094">
    <property type="component" value="Unassembled WGS sequence"/>
</dbReference>
<evidence type="ECO:0000256" key="9">
    <source>
        <dbReference type="ARBA" id="ARBA00023136"/>
    </source>
</evidence>
<comment type="caution">
    <text evidence="15">The sequence shown here is derived from an EMBL/GenBank/DDBJ whole genome shotgun (WGS) entry which is preliminary data.</text>
</comment>
<keyword evidence="16" id="KW-1185">Reference proteome</keyword>
<protein>
    <submittedName>
        <fullName evidence="15">COPII subunit</fullName>
    </submittedName>
</protein>
<feature type="non-terminal residue" evidence="15">
    <location>
        <position position="1"/>
    </location>
</feature>
<dbReference type="InterPro" id="IPR012990">
    <property type="entry name" value="Beta-sandwich_Sec23_24"/>
</dbReference>
<feature type="domain" description="Sec23/Sec24 beta-sandwich" evidence="14">
    <location>
        <begin position="503"/>
        <end position="586"/>
    </location>
</feature>
<dbReference type="AlphaFoldDB" id="A0A9W8HTY2"/>
<dbReference type="InterPro" id="IPR006896">
    <property type="entry name" value="Sec23/24_trunk_dom"/>
</dbReference>
<dbReference type="PANTHER" id="PTHR13803:SF39">
    <property type="entry name" value="SECRETORY 24AB, ISOFORM A"/>
    <property type="match status" value="1"/>
</dbReference>
<dbReference type="GO" id="GO:0000149">
    <property type="term" value="F:SNARE binding"/>
    <property type="evidence" value="ECO:0007669"/>
    <property type="project" value="TreeGrafter"/>
</dbReference>
<evidence type="ECO:0000259" key="14">
    <source>
        <dbReference type="Pfam" id="PF08033"/>
    </source>
</evidence>
<proteinExistence type="inferred from homology"/>
<feature type="domain" description="Sec23/Sec24 helical" evidence="13">
    <location>
        <begin position="597"/>
        <end position="697"/>
    </location>
</feature>
<evidence type="ECO:0000259" key="12">
    <source>
        <dbReference type="Pfam" id="PF04811"/>
    </source>
</evidence>
<evidence type="ECO:0000259" key="11">
    <source>
        <dbReference type="Pfam" id="PF04810"/>
    </source>
</evidence>
<dbReference type="InterPro" id="IPR036465">
    <property type="entry name" value="vWFA_dom_sf"/>
</dbReference>
<dbReference type="EMBL" id="JANBUO010001957">
    <property type="protein sequence ID" value="KAJ2796245.1"/>
    <property type="molecule type" value="Genomic_DNA"/>
</dbReference>
<evidence type="ECO:0000313" key="15">
    <source>
        <dbReference type="EMBL" id="KAJ2796245.1"/>
    </source>
</evidence>
<dbReference type="InterPro" id="IPR029006">
    <property type="entry name" value="ADF-H/Gelsolin-like_dom_sf"/>
</dbReference>
<dbReference type="GO" id="GO:0006886">
    <property type="term" value="P:intracellular protein transport"/>
    <property type="evidence" value="ECO:0007669"/>
    <property type="project" value="InterPro"/>
</dbReference>
<dbReference type="Pfam" id="PF08033">
    <property type="entry name" value="Sec23_BS"/>
    <property type="match status" value="1"/>
</dbReference>
<dbReference type="SUPFAM" id="SSF53300">
    <property type="entry name" value="vWA-like"/>
    <property type="match status" value="1"/>
</dbReference>
<evidence type="ECO:0000256" key="10">
    <source>
        <dbReference type="SAM" id="MobiDB-lite"/>
    </source>
</evidence>
<dbReference type="Gene3D" id="2.60.40.1670">
    <property type="entry name" value="beta-sandwich domain of Sec23/24"/>
    <property type="match status" value="1"/>
</dbReference>
<evidence type="ECO:0000256" key="2">
    <source>
        <dbReference type="ARBA" id="ARBA00004586"/>
    </source>
</evidence>
<feature type="compositionally biased region" description="Low complexity" evidence="10">
    <location>
        <begin position="25"/>
        <end position="49"/>
    </location>
</feature>
<dbReference type="Gene3D" id="1.20.120.730">
    <property type="entry name" value="Sec23/Sec24 helical domain"/>
    <property type="match status" value="1"/>
</dbReference>